<dbReference type="KEGG" id="suam:BOO69_11865"/>
<organism evidence="7 8">
    <name type="scientific">Sulfitobacter alexandrii</name>
    <dbReference type="NCBI Taxonomy" id="1917485"/>
    <lineage>
        <taxon>Bacteria</taxon>
        <taxon>Pseudomonadati</taxon>
        <taxon>Pseudomonadota</taxon>
        <taxon>Alphaproteobacteria</taxon>
        <taxon>Rhodobacterales</taxon>
        <taxon>Roseobacteraceae</taxon>
        <taxon>Sulfitobacter</taxon>
    </lineage>
</organism>
<dbReference type="Gene3D" id="3.40.50.1980">
    <property type="entry name" value="Nitrogenase molybdenum iron protein domain"/>
    <property type="match status" value="2"/>
</dbReference>
<dbReference type="RefSeq" id="WP_071972364.1">
    <property type="nucleotide sequence ID" value="NZ_CP018076.1"/>
</dbReference>
<evidence type="ECO:0000256" key="1">
    <source>
        <dbReference type="ARBA" id="ARBA00011028"/>
    </source>
</evidence>
<keyword evidence="5" id="KW-0862">Zinc</keyword>
<dbReference type="AlphaFoldDB" id="A0A1J0WI95"/>
<evidence type="ECO:0000256" key="6">
    <source>
        <dbReference type="SAM" id="SignalP"/>
    </source>
</evidence>
<evidence type="ECO:0000313" key="8">
    <source>
        <dbReference type="Proteomes" id="UP000181897"/>
    </source>
</evidence>
<keyword evidence="5" id="KW-0864">Zinc transport</keyword>
<dbReference type="Proteomes" id="UP000181897">
    <property type="component" value="Chromosome"/>
</dbReference>
<proteinExistence type="inferred from homology"/>
<dbReference type="SUPFAM" id="SSF53807">
    <property type="entry name" value="Helical backbone' metal receptor"/>
    <property type="match status" value="1"/>
</dbReference>
<dbReference type="OrthoDB" id="9793396at2"/>
<keyword evidence="8" id="KW-1185">Reference proteome</keyword>
<keyword evidence="5" id="KW-0406">Ion transport</keyword>
<dbReference type="GO" id="GO:0006829">
    <property type="term" value="P:zinc ion transport"/>
    <property type="evidence" value="ECO:0007669"/>
    <property type="project" value="UniProtKB-KW"/>
</dbReference>
<evidence type="ECO:0000256" key="5">
    <source>
        <dbReference type="ARBA" id="ARBA00022906"/>
    </source>
</evidence>
<dbReference type="EMBL" id="CP018076">
    <property type="protein sequence ID" value="APE44027.1"/>
    <property type="molecule type" value="Genomic_DNA"/>
</dbReference>
<gene>
    <name evidence="7" type="ORF">BOO69_11865</name>
</gene>
<dbReference type="GO" id="GO:0046872">
    <property type="term" value="F:metal ion binding"/>
    <property type="evidence" value="ECO:0007669"/>
    <property type="project" value="InterPro"/>
</dbReference>
<comment type="similarity">
    <text evidence="1">Belongs to the bacterial solute-binding protein 9 family.</text>
</comment>
<evidence type="ECO:0000256" key="3">
    <source>
        <dbReference type="ARBA" id="ARBA00022448"/>
    </source>
</evidence>
<name>A0A1J0WI95_9RHOB</name>
<feature type="chain" id="PRO_5013131246" description="High-affinity zinc uptake system protein ZnuA" evidence="6">
    <location>
        <begin position="19"/>
        <end position="291"/>
    </location>
</feature>
<dbReference type="InterPro" id="IPR006127">
    <property type="entry name" value="ZnuA-like"/>
</dbReference>
<dbReference type="PANTHER" id="PTHR42953:SF3">
    <property type="entry name" value="HIGH-AFFINITY ZINC UPTAKE SYSTEM PROTEIN ZNUA"/>
    <property type="match status" value="1"/>
</dbReference>
<keyword evidence="3" id="KW-0813">Transport</keyword>
<evidence type="ECO:0000313" key="7">
    <source>
        <dbReference type="EMBL" id="APE44027.1"/>
    </source>
</evidence>
<accession>A0A1J0WI95</accession>
<evidence type="ECO:0000256" key="2">
    <source>
        <dbReference type="ARBA" id="ARBA00015915"/>
    </source>
</evidence>
<dbReference type="PANTHER" id="PTHR42953">
    <property type="entry name" value="HIGH-AFFINITY ZINC UPTAKE SYSTEM PROTEIN ZNUA-RELATED"/>
    <property type="match status" value="1"/>
</dbReference>
<reference evidence="7 8" key="1">
    <citation type="submission" date="2016-11" db="EMBL/GenBank/DDBJ databases">
        <title>Complete genome sequence of Sulfitobacter sp. AM1-D1, a toxic bacteria associated with marine dinoflagellate Alexandrium minutum in East China Sea.</title>
        <authorList>
            <person name="Yang Q."/>
            <person name="Zhang X."/>
            <person name="Tian X."/>
        </authorList>
    </citation>
    <scope>NUCLEOTIDE SEQUENCE [LARGE SCALE GENOMIC DNA]</scope>
    <source>
        <strain evidence="7 8">AM1-D1</strain>
    </source>
</reference>
<keyword evidence="4 6" id="KW-0732">Signal</keyword>
<dbReference type="InterPro" id="IPR050492">
    <property type="entry name" value="Bact_metal-bind_prot9"/>
</dbReference>
<protein>
    <recommendedName>
        <fullName evidence="2">High-affinity zinc uptake system protein ZnuA</fullName>
    </recommendedName>
</protein>
<dbReference type="STRING" id="1917485.BOO69_11865"/>
<evidence type="ECO:0000256" key="4">
    <source>
        <dbReference type="ARBA" id="ARBA00022729"/>
    </source>
</evidence>
<sequence length="291" mass="30569">MLKPLALSLALLAGAAAAQEKPVVAAVNYPLAWMAERLGGSAVDVMFPVPRGSDPSYWRPGLSDIAAIQQADVIALNGAGFAGWTTRASLPRSRLVDTSAGFSDAYIATESVTHSHGADGEHSHTGTASYTWLDFAQAARQAEALAEAMQRRIPAVSDSVAEALPKLVDDLEALDAEARDSLVALQGTTILATHPRYQYLARAYGLEIEALEWEAGAMPDDDQWQALVSRVEGTGATLLIWEAAPPDAAVARAAALGLRSVVVAPLATRPAEGDFLSVMRAQLSDLASATP</sequence>
<dbReference type="Pfam" id="PF01297">
    <property type="entry name" value="ZnuA"/>
    <property type="match status" value="1"/>
</dbReference>
<feature type="signal peptide" evidence="6">
    <location>
        <begin position="1"/>
        <end position="18"/>
    </location>
</feature>